<gene>
    <name evidence="2" type="ORF">SAMN02746068_00560</name>
</gene>
<keyword evidence="1" id="KW-0472">Membrane</keyword>
<evidence type="ECO:0000256" key="1">
    <source>
        <dbReference type="SAM" id="Phobius"/>
    </source>
</evidence>
<dbReference type="AlphaFoldDB" id="A0A1K2H6T5"/>
<name>A0A1K2H6T5_9LACT</name>
<feature type="transmembrane region" description="Helical" evidence="1">
    <location>
        <begin position="41"/>
        <end position="58"/>
    </location>
</feature>
<dbReference type="EMBL" id="FPKS01000002">
    <property type="protein sequence ID" value="SFZ72086.1"/>
    <property type="molecule type" value="Genomic_DNA"/>
</dbReference>
<reference evidence="2 3" key="1">
    <citation type="submission" date="2016-11" db="EMBL/GenBank/DDBJ databases">
        <authorList>
            <person name="Jaros S."/>
            <person name="Januszkiewicz K."/>
            <person name="Wedrychowicz H."/>
        </authorList>
    </citation>
    <scope>NUCLEOTIDE SEQUENCE [LARGE SCALE GENOMIC DNA]</scope>
    <source>
        <strain evidence="2 3">DSM 22330</strain>
    </source>
</reference>
<evidence type="ECO:0000313" key="3">
    <source>
        <dbReference type="Proteomes" id="UP000185655"/>
    </source>
</evidence>
<dbReference type="STRING" id="1122154.SAMN02746068_00560"/>
<evidence type="ECO:0000313" key="2">
    <source>
        <dbReference type="EMBL" id="SFZ72086.1"/>
    </source>
</evidence>
<accession>A0A1K2H6T5</accession>
<feature type="transmembrane region" description="Helical" evidence="1">
    <location>
        <begin position="87"/>
        <end position="108"/>
    </location>
</feature>
<evidence type="ECO:0008006" key="4">
    <source>
        <dbReference type="Google" id="ProtNLM"/>
    </source>
</evidence>
<sequence>MKKNWLTKLDYRISLEVLVGMTLALYLLQQIAFYELLSEKVFIVLTLVTFLGLVLGLLSTSLILLIANLLLVSIGAFLLYFDPVIMLTKIKLLLIFAIPMYSVIAFFIKRTLYIRRLLSFREEDIHSYLKFRDPLTGYRTIDSFFSKYQQFVDSLSQSRDASTRLVVVSLFYVDFYDQYFYRNPEATDQMVRDMAETLLFTRNPEELFFYLKKGTFIILSAIYDNELEREKFEKLNDLTKLKLSEIVFKTEQVQNITIRKSDCYISRKTTYTADQVLEYLNRRSETDLAVEYI</sequence>
<organism evidence="2 3">
    <name type="scientific">Pseudolactococcus chungangensis CAU 28 = DSM 22330</name>
    <dbReference type="NCBI Taxonomy" id="1122154"/>
    <lineage>
        <taxon>Bacteria</taxon>
        <taxon>Bacillati</taxon>
        <taxon>Bacillota</taxon>
        <taxon>Bacilli</taxon>
        <taxon>Lactobacillales</taxon>
        <taxon>Streptococcaceae</taxon>
        <taxon>Pseudolactococcus</taxon>
    </lineage>
</organism>
<dbReference type="Proteomes" id="UP000185655">
    <property type="component" value="Unassembled WGS sequence"/>
</dbReference>
<keyword evidence="1" id="KW-0812">Transmembrane</keyword>
<proteinExistence type="predicted"/>
<keyword evidence="1" id="KW-1133">Transmembrane helix</keyword>
<feature type="transmembrane region" description="Helical" evidence="1">
    <location>
        <begin position="12"/>
        <end position="29"/>
    </location>
</feature>
<protein>
    <recommendedName>
        <fullName evidence="4">GGDEF domain-containing protein, diguanylate cyclase (C-di-GMP synthetase) or its enzymatically inactive variants</fullName>
    </recommendedName>
</protein>